<keyword evidence="3" id="KW-1185">Reference proteome</keyword>
<name>A0A5C3MY29_9AGAM</name>
<dbReference type="AlphaFoldDB" id="A0A5C3MY29"/>
<protein>
    <recommendedName>
        <fullName evidence="1">GST N-terminal domain-containing protein</fullName>
    </recommendedName>
</protein>
<reference evidence="2 3" key="1">
    <citation type="journal article" date="2019" name="Nat. Ecol. Evol.">
        <title>Megaphylogeny resolves global patterns of mushroom evolution.</title>
        <authorList>
            <person name="Varga T."/>
            <person name="Krizsan K."/>
            <person name="Foldi C."/>
            <person name="Dima B."/>
            <person name="Sanchez-Garcia M."/>
            <person name="Sanchez-Ramirez S."/>
            <person name="Szollosi G.J."/>
            <person name="Szarkandi J.G."/>
            <person name="Papp V."/>
            <person name="Albert L."/>
            <person name="Andreopoulos W."/>
            <person name="Angelini C."/>
            <person name="Antonin V."/>
            <person name="Barry K.W."/>
            <person name="Bougher N.L."/>
            <person name="Buchanan P."/>
            <person name="Buyck B."/>
            <person name="Bense V."/>
            <person name="Catcheside P."/>
            <person name="Chovatia M."/>
            <person name="Cooper J."/>
            <person name="Damon W."/>
            <person name="Desjardin D."/>
            <person name="Finy P."/>
            <person name="Geml J."/>
            <person name="Haridas S."/>
            <person name="Hughes K."/>
            <person name="Justo A."/>
            <person name="Karasinski D."/>
            <person name="Kautmanova I."/>
            <person name="Kiss B."/>
            <person name="Kocsube S."/>
            <person name="Kotiranta H."/>
            <person name="LaButti K.M."/>
            <person name="Lechner B.E."/>
            <person name="Liimatainen K."/>
            <person name="Lipzen A."/>
            <person name="Lukacs Z."/>
            <person name="Mihaltcheva S."/>
            <person name="Morgado L.N."/>
            <person name="Niskanen T."/>
            <person name="Noordeloos M.E."/>
            <person name="Ohm R.A."/>
            <person name="Ortiz-Santana B."/>
            <person name="Ovrebo C."/>
            <person name="Racz N."/>
            <person name="Riley R."/>
            <person name="Savchenko A."/>
            <person name="Shiryaev A."/>
            <person name="Soop K."/>
            <person name="Spirin V."/>
            <person name="Szebenyi C."/>
            <person name="Tomsovsky M."/>
            <person name="Tulloss R.E."/>
            <person name="Uehling J."/>
            <person name="Grigoriev I.V."/>
            <person name="Vagvolgyi C."/>
            <person name="Papp T."/>
            <person name="Martin F.M."/>
            <person name="Miettinen O."/>
            <person name="Hibbett D.S."/>
            <person name="Nagy L.G."/>
        </authorList>
    </citation>
    <scope>NUCLEOTIDE SEQUENCE [LARGE SCALE GENOMIC DNA]</scope>
    <source>
        <strain evidence="2 3">OMC1185</strain>
    </source>
</reference>
<gene>
    <name evidence="2" type="ORF">OE88DRAFT_1662489</name>
</gene>
<dbReference type="EMBL" id="ML213515">
    <property type="protein sequence ID" value="TFK49802.1"/>
    <property type="molecule type" value="Genomic_DNA"/>
</dbReference>
<evidence type="ECO:0000259" key="1">
    <source>
        <dbReference type="PROSITE" id="PS50404"/>
    </source>
</evidence>
<proteinExistence type="predicted"/>
<dbReference type="InterPro" id="IPR004045">
    <property type="entry name" value="Glutathione_S-Trfase_N"/>
</dbReference>
<feature type="domain" description="GST N-terminal" evidence="1">
    <location>
        <begin position="1"/>
        <end position="53"/>
    </location>
</feature>
<evidence type="ECO:0000313" key="2">
    <source>
        <dbReference type="EMBL" id="TFK49802.1"/>
    </source>
</evidence>
<dbReference type="STRING" id="5364.A0A5C3MY29"/>
<organism evidence="2 3">
    <name type="scientific">Heliocybe sulcata</name>
    <dbReference type="NCBI Taxonomy" id="5364"/>
    <lineage>
        <taxon>Eukaryota</taxon>
        <taxon>Fungi</taxon>
        <taxon>Dikarya</taxon>
        <taxon>Basidiomycota</taxon>
        <taxon>Agaricomycotina</taxon>
        <taxon>Agaricomycetes</taxon>
        <taxon>Gloeophyllales</taxon>
        <taxon>Gloeophyllaceae</taxon>
        <taxon>Heliocybe</taxon>
    </lineage>
</organism>
<dbReference type="OrthoDB" id="422574at2759"/>
<dbReference type="Gene3D" id="1.20.1050.130">
    <property type="match status" value="1"/>
</dbReference>
<evidence type="ECO:0000313" key="3">
    <source>
        <dbReference type="Proteomes" id="UP000305948"/>
    </source>
</evidence>
<dbReference type="Proteomes" id="UP000305948">
    <property type="component" value="Unassembled WGS sequence"/>
</dbReference>
<sequence length="88" mass="9887">MAASQLLSITSKSSLLTVALVLSRILSNRNGDLVIWESNVILLYLADDYDKEGKFRLNDPKDKYRWLMFQASCQVPTLDRCIPCCCGG</sequence>
<accession>A0A5C3MY29</accession>
<dbReference type="PROSITE" id="PS50404">
    <property type="entry name" value="GST_NTER"/>
    <property type="match status" value="1"/>
</dbReference>